<protein>
    <submittedName>
        <fullName evidence="7">MOP superfamily flippase transporter</fullName>
    </submittedName>
</protein>
<name>A0A0R1MD55_9LACO</name>
<dbReference type="EMBL" id="AZEF01000016">
    <property type="protein sequence ID" value="KRL02131.1"/>
    <property type="molecule type" value="Genomic_DNA"/>
</dbReference>
<feature type="transmembrane region" description="Helical" evidence="6">
    <location>
        <begin position="111"/>
        <end position="133"/>
    </location>
</feature>
<feature type="transmembrane region" description="Helical" evidence="6">
    <location>
        <begin position="318"/>
        <end position="339"/>
    </location>
</feature>
<feature type="transmembrane region" description="Helical" evidence="6">
    <location>
        <begin position="351"/>
        <end position="370"/>
    </location>
</feature>
<feature type="transmembrane region" description="Helical" evidence="6">
    <location>
        <begin position="85"/>
        <end position="105"/>
    </location>
</feature>
<keyword evidence="8" id="KW-1185">Reference proteome</keyword>
<feature type="transmembrane region" description="Helical" evidence="6">
    <location>
        <begin position="140"/>
        <end position="158"/>
    </location>
</feature>
<evidence type="ECO:0000256" key="4">
    <source>
        <dbReference type="ARBA" id="ARBA00022989"/>
    </source>
</evidence>
<dbReference type="STRING" id="1423731.FC81_GL000894"/>
<feature type="transmembrane region" description="Helical" evidence="6">
    <location>
        <begin position="432"/>
        <end position="457"/>
    </location>
</feature>
<dbReference type="AlphaFoldDB" id="A0A0R1MD55"/>
<evidence type="ECO:0000313" key="7">
    <source>
        <dbReference type="EMBL" id="KRL02131.1"/>
    </source>
</evidence>
<keyword evidence="2" id="KW-1003">Cell membrane</keyword>
<proteinExistence type="predicted"/>
<reference evidence="7 8" key="1">
    <citation type="journal article" date="2015" name="Genome Announc.">
        <title>Expanding the biotechnology potential of lactobacilli through comparative genomics of 213 strains and associated genera.</title>
        <authorList>
            <person name="Sun Z."/>
            <person name="Harris H.M."/>
            <person name="McCann A."/>
            <person name="Guo C."/>
            <person name="Argimon S."/>
            <person name="Zhang W."/>
            <person name="Yang X."/>
            <person name="Jeffery I.B."/>
            <person name="Cooney J.C."/>
            <person name="Kagawa T.F."/>
            <person name="Liu W."/>
            <person name="Song Y."/>
            <person name="Salvetti E."/>
            <person name="Wrobel A."/>
            <person name="Rasinkangas P."/>
            <person name="Parkhill J."/>
            <person name="Rea M.C."/>
            <person name="O'Sullivan O."/>
            <person name="Ritari J."/>
            <person name="Douillard F.P."/>
            <person name="Paul Ross R."/>
            <person name="Yang R."/>
            <person name="Briner A.E."/>
            <person name="Felis G.E."/>
            <person name="de Vos W.M."/>
            <person name="Barrangou R."/>
            <person name="Klaenhammer T.R."/>
            <person name="Caufield P.W."/>
            <person name="Cui Y."/>
            <person name="Zhang H."/>
            <person name="O'Toole P.W."/>
        </authorList>
    </citation>
    <scope>NUCLEOTIDE SEQUENCE [LARGE SCALE GENOMIC DNA]</scope>
    <source>
        <strain evidence="7 8">DSM 19910</strain>
    </source>
</reference>
<feature type="transmembrane region" description="Helical" evidence="6">
    <location>
        <begin position="7"/>
        <end position="27"/>
    </location>
</feature>
<dbReference type="OrthoDB" id="9815702at2"/>
<accession>A0A0R1MD55</accession>
<feature type="transmembrane region" description="Helical" evidence="6">
    <location>
        <begin position="47"/>
        <end position="64"/>
    </location>
</feature>
<organism evidence="7 8">
    <name type="scientific">Liquorilactobacillus capillatus DSM 19910</name>
    <dbReference type="NCBI Taxonomy" id="1423731"/>
    <lineage>
        <taxon>Bacteria</taxon>
        <taxon>Bacillati</taxon>
        <taxon>Bacillota</taxon>
        <taxon>Bacilli</taxon>
        <taxon>Lactobacillales</taxon>
        <taxon>Lactobacillaceae</taxon>
        <taxon>Liquorilactobacillus</taxon>
    </lineage>
</organism>
<evidence type="ECO:0000256" key="1">
    <source>
        <dbReference type="ARBA" id="ARBA00004651"/>
    </source>
</evidence>
<evidence type="ECO:0000256" key="3">
    <source>
        <dbReference type="ARBA" id="ARBA00022692"/>
    </source>
</evidence>
<dbReference type="GO" id="GO:0005886">
    <property type="term" value="C:plasma membrane"/>
    <property type="evidence" value="ECO:0007669"/>
    <property type="project" value="UniProtKB-SubCell"/>
</dbReference>
<evidence type="ECO:0000256" key="6">
    <source>
        <dbReference type="SAM" id="Phobius"/>
    </source>
</evidence>
<dbReference type="PANTHER" id="PTHR30250:SF11">
    <property type="entry name" value="O-ANTIGEN TRANSPORTER-RELATED"/>
    <property type="match status" value="1"/>
</dbReference>
<sequence length="477" mass="53962">MKIFKNYFYNAGYQLLAMLLPLVTAPYVTRVLGATNIGINATTNANIQYFVLFGSIGIALYGNREIAAIRDDKYKMSKTFWEIQLLKTITISATYILFLGILMVLHRYQFYMLIQSLYIIAAGVDISWLYMGIEDFKKTVLRNTFVKVLSIILIFIFVKERSDLWIYILILAGSILLGNVTLWPYLRKTLVKVDFSELNIWRHFRPSITFFVPQVAVQVYLILNKSMLGLLGPVSSSGFYDRADTIVKLILSLATATGTVMLPHVTNAFSKGDSKRVKHYLVESFDFVSFISIPMACGLAGISIKLGPFFYGTEFIPVGRAILLESIIIIFIAWSNVIGQQFLLPTNKIKAYSSSVILGAVINIICNVPFIYFGGLYGAMAATILSELSVTSYQIWKIRKVVRLRELFVNIPKYLLAGLVMFAIVFKINNTVHFYVVSLIWQILLGVVIYGGVLLLLRPTILDKIKKIISDFRSQHR</sequence>
<gene>
    <name evidence="7" type="ORF">FC81_GL000894</name>
</gene>
<feature type="transmembrane region" description="Helical" evidence="6">
    <location>
        <begin position="287"/>
        <end position="306"/>
    </location>
</feature>
<feature type="transmembrane region" description="Helical" evidence="6">
    <location>
        <begin position="407"/>
        <end position="426"/>
    </location>
</feature>
<evidence type="ECO:0000256" key="2">
    <source>
        <dbReference type="ARBA" id="ARBA00022475"/>
    </source>
</evidence>
<comment type="caution">
    <text evidence="7">The sequence shown here is derived from an EMBL/GenBank/DDBJ whole genome shotgun (WGS) entry which is preliminary data.</text>
</comment>
<comment type="subcellular location">
    <subcellularLocation>
        <location evidence="1">Cell membrane</location>
        <topology evidence="1">Multi-pass membrane protein</topology>
    </subcellularLocation>
</comment>
<evidence type="ECO:0000256" key="5">
    <source>
        <dbReference type="ARBA" id="ARBA00023136"/>
    </source>
</evidence>
<dbReference type="InterPro" id="IPR050833">
    <property type="entry name" value="Poly_Biosynth_Transport"/>
</dbReference>
<keyword evidence="4 6" id="KW-1133">Transmembrane helix</keyword>
<dbReference type="Pfam" id="PF01943">
    <property type="entry name" value="Polysacc_synt"/>
    <property type="match status" value="1"/>
</dbReference>
<dbReference type="Proteomes" id="UP000051621">
    <property type="component" value="Unassembled WGS sequence"/>
</dbReference>
<dbReference type="RefSeq" id="WP_057743209.1">
    <property type="nucleotide sequence ID" value="NZ_AZEF01000016.1"/>
</dbReference>
<evidence type="ECO:0000313" key="8">
    <source>
        <dbReference type="Proteomes" id="UP000051621"/>
    </source>
</evidence>
<dbReference type="PANTHER" id="PTHR30250">
    <property type="entry name" value="PST FAMILY PREDICTED COLANIC ACID TRANSPORTER"/>
    <property type="match status" value="1"/>
</dbReference>
<dbReference type="InterPro" id="IPR002797">
    <property type="entry name" value="Polysacc_synth"/>
</dbReference>
<keyword evidence="3 6" id="KW-0812">Transmembrane</keyword>
<feature type="transmembrane region" description="Helical" evidence="6">
    <location>
        <begin position="164"/>
        <end position="186"/>
    </location>
</feature>
<dbReference type="PATRIC" id="fig|1423731.3.peg.918"/>
<feature type="transmembrane region" description="Helical" evidence="6">
    <location>
        <begin position="246"/>
        <end position="266"/>
    </location>
</feature>
<keyword evidence="5 6" id="KW-0472">Membrane</keyword>